<comment type="caution">
    <text evidence="7">The sequence shown here is derived from an EMBL/GenBank/DDBJ whole genome shotgun (WGS) entry which is preliminary data.</text>
</comment>
<feature type="transmembrane region" description="Helical" evidence="4">
    <location>
        <begin position="436"/>
        <end position="460"/>
    </location>
</feature>
<protein>
    <recommendedName>
        <fullName evidence="6">Glycosyl transferase CAP10 domain-containing protein</fullName>
    </recommendedName>
</protein>
<dbReference type="Proteomes" id="UP000053573">
    <property type="component" value="Unassembled WGS sequence"/>
</dbReference>
<dbReference type="AlphaFoldDB" id="A0A0H1BF07"/>
<keyword evidence="4" id="KW-0812">Transmembrane</keyword>
<feature type="compositionally biased region" description="Low complexity" evidence="3">
    <location>
        <begin position="1166"/>
        <end position="1180"/>
    </location>
</feature>
<dbReference type="PANTHER" id="PTHR12203:SF35">
    <property type="entry name" value="PROTEIN O-GLUCOSYLTRANSFERASE 1"/>
    <property type="match status" value="1"/>
</dbReference>
<proteinExistence type="inferred from homology"/>
<evidence type="ECO:0000256" key="3">
    <source>
        <dbReference type="SAM" id="MobiDB-lite"/>
    </source>
</evidence>
<dbReference type="STRING" id="2060906.A0A0H1BF07"/>
<dbReference type="InterPro" id="IPR051091">
    <property type="entry name" value="O-Glucosyltr/Glycosyltrsf_90"/>
</dbReference>
<name>A0A0H1BF07_9EURO</name>
<evidence type="ECO:0000313" key="7">
    <source>
        <dbReference type="EMBL" id="KLJ09597.1"/>
    </source>
</evidence>
<organism evidence="7 8">
    <name type="scientific">Blastomyces silverae</name>
    <dbReference type="NCBI Taxonomy" id="2060906"/>
    <lineage>
        <taxon>Eukaryota</taxon>
        <taxon>Fungi</taxon>
        <taxon>Dikarya</taxon>
        <taxon>Ascomycota</taxon>
        <taxon>Pezizomycotina</taxon>
        <taxon>Eurotiomycetes</taxon>
        <taxon>Eurotiomycetidae</taxon>
        <taxon>Onygenales</taxon>
        <taxon>Ajellomycetaceae</taxon>
        <taxon>Blastomyces</taxon>
    </lineage>
</organism>
<dbReference type="InterPro" id="IPR006598">
    <property type="entry name" value="CAP10"/>
</dbReference>
<sequence>MKLSLVGLVALLAAASTATPLASPIEGSVDASAERWQCRIGGWGGSSTLKETHYQFNKKFGNPRLTMAGHQCYVVKCYQHYFGICNSISYTRKEPSGRRNDAGKAFIDSKGSACTYKAEYAMAYVFAKSSELSLRIELLPAYLPPKPQIAPLNLMEIRISIAGVKRAAFLIARSALRRGSDLGMDTVSRGTIKCTASTVFIISLSLLKLSADSSLVLALDRPAHTAAITSAISGLFLVIFGLLVASPSRDPDADEHDDSILLSDSLLYSPSDPSKAIEKLRKLTSAQTRKASRIIRLAICALALRIEVSRHILHNAECLKPAFFALTPLLLSIYSYWANRRANRANNTQGFDDNAKRSLASTFPILLLITSAFLTSSMSNGWKSTYICPLTGASALFTTLLQILGLVLDTIILIAFSELGRQRTRRSDGRRVQTTVLWGFVLIGVSAIWLLAAFPIYFILPKQRQSLLQFSLPYIGSVMKLTLLFTCVCVSASYIVTQIGILGISFLVSFTFTCISQLSHLWTAFQAFPVIPVFTAGFSIILLHVSGYWYWRSSTVTDQDRKKQSQPRSWIRLIFLALLGLSFVLLVTAKNETPRHPIDTLISRAKTNFGQWVASAKSSQNLQEAVAEYQRRYKQHPPPGFDLWYKYATERSSAVIDDYDQIYEDLLPFRALSPRTLRELTNAMASHPSNYMATVSVRGGTTEIQGSIIPTHRWMVEGVAKMINPFSQFLPDMDLAFNLNDECRVAVPWEKINTLHDSAKSHIRPGTDKLIGSWSENRASTWELSESAKKGADQLFTDASFQQVYGLVGRSVCPPSSMAKTSFMWDKRNVCLNCASPHSLEQFLSDWTLASDICHQPDLSSLSGFYLSPSAFRVSQSLLPVFSQSKVSGFNDILYPSSWNYIDKVIYRPTDQHPDAPYSEKESTLFWRGTTSEGYSSSGQWKGMARQRIVHLANNHTSNPVSILLPSSSSSSSKKNPTSYKYTNIPASKIPEALDLQTSIYLAGQIARCSLSDCSSQKKEFRLGPSTNFQEHWKYRFLMDADGAGFSGRFLPFLQSRSLPFRTGLFRQWLDSRLTAWHHFVPIDIRLHGLWSTLAYFSGAREAVLPDSNAAGPIPDTNKDNKRNGDGNGNKAGDDAKQKPPPSRMMLARRNSENNNAQNDNKKKNNNNNNNNNNNKNNQKTLMEPHTREGELIAEEGRKWAEKALRKEDMEIYMFRLLLEWGRLTDDKRDQLGFQQTRLTVSMRGKE</sequence>
<feature type="chain" id="PRO_5005199522" description="Glycosyl transferase CAP10 domain-containing protein" evidence="5">
    <location>
        <begin position="19"/>
        <end position="1247"/>
    </location>
</feature>
<gene>
    <name evidence="7" type="ORF">EMPG_14981</name>
</gene>
<accession>A0A0H1BF07</accession>
<feature type="transmembrane region" description="Helical" evidence="4">
    <location>
        <begin position="319"/>
        <end position="337"/>
    </location>
</feature>
<feature type="transmembrane region" description="Helical" evidence="4">
    <location>
        <begin position="570"/>
        <end position="589"/>
    </location>
</feature>
<feature type="transmembrane region" description="Helical" evidence="4">
    <location>
        <begin position="472"/>
        <end position="492"/>
    </location>
</feature>
<reference evidence="8" key="1">
    <citation type="journal article" date="2015" name="PLoS Genet.">
        <title>The dynamic genome and transcriptome of the human fungal pathogen Blastomyces and close relative Emmonsia.</title>
        <authorList>
            <person name="Munoz J.F."/>
            <person name="Gauthier G.M."/>
            <person name="Desjardins C.A."/>
            <person name="Gallo J.E."/>
            <person name="Holder J."/>
            <person name="Sullivan T.D."/>
            <person name="Marty A.J."/>
            <person name="Carmen J.C."/>
            <person name="Chen Z."/>
            <person name="Ding L."/>
            <person name="Gujja S."/>
            <person name="Magrini V."/>
            <person name="Misas E."/>
            <person name="Mitreva M."/>
            <person name="Priest M."/>
            <person name="Saif S."/>
            <person name="Whiston E.A."/>
            <person name="Young S."/>
            <person name="Zeng Q."/>
            <person name="Goldman W.E."/>
            <person name="Mardis E.R."/>
            <person name="Taylor J.W."/>
            <person name="McEwen J.G."/>
            <person name="Clay O.K."/>
            <person name="Klein B.S."/>
            <person name="Cuomo C.A."/>
        </authorList>
    </citation>
    <scope>NUCLEOTIDE SEQUENCE [LARGE SCALE GENOMIC DNA]</scope>
    <source>
        <strain evidence="8">UAMH 139</strain>
    </source>
</reference>
<keyword evidence="2" id="KW-0808">Transferase</keyword>
<dbReference type="OrthoDB" id="541052at2759"/>
<feature type="transmembrane region" description="Helical" evidence="4">
    <location>
        <begin position="358"/>
        <end position="375"/>
    </location>
</feature>
<evidence type="ECO:0000259" key="6">
    <source>
        <dbReference type="SMART" id="SM00672"/>
    </source>
</evidence>
<evidence type="ECO:0000256" key="4">
    <source>
        <dbReference type="SAM" id="Phobius"/>
    </source>
</evidence>
<dbReference type="GO" id="GO:0016740">
    <property type="term" value="F:transferase activity"/>
    <property type="evidence" value="ECO:0007669"/>
    <property type="project" value="UniProtKB-KW"/>
</dbReference>
<feature type="transmembrane region" description="Helical" evidence="4">
    <location>
        <begin position="530"/>
        <end position="550"/>
    </location>
</feature>
<keyword evidence="4" id="KW-1133">Transmembrane helix</keyword>
<feature type="transmembrane region" description="Helical" evidence="4">
    <location>
        <begin position="395"/>
        <end position="416"/>
    </location>
</feature>
<evidence type="ECO:0000313" key="8">
    <source>
        <dbReference type="Proteomes" id="UP000053573"/>
    </source>
</evidence>
<dbReference type="EMBL" id="LDEV01002320">
    <property type="protein sequence ID" value="KLJ09597.1"/>
    <property type="molecule type" value="Genomic_DNA"/>
</dbReference>
<keyword evidence="5" id="KW-0732">Signal</keyword>
<feature type="transmembrane region" description="Helical" evidence="4">
    <location>
        <begin position="499"/>
        <end position="518"/>
    </location>
</feature>
<evidence type="ECO:0000256" key="2">
    <source>
        <dbReference type="ARBA" id="ARBA00022679"/>
    </source>
</evidence>
<dbReference type="PANTHER" id="PTHR12203">
    <property type="entry name" value="KDEL LYS-ASP-GLU-LEU CONTAINING - RELATED"/>
    <property type="match status" value="1"/>
</dbReference>
<feature type="region of interest" description="Disordered" evidence="3">
    <location>
        <begin position="1107"/>
        <end position="1184"/>
    </location>
</feature>
<keyword evidence="4" id="KW-0472">Membrane</keyword>
<evidence type="ECO:0000256" key="1">
    <source>
        <dbReference type="ARBA" id="ARBA00010118"/>
    </source>
</evidence>
<dbReference type="SMART" id="SM00672">
    <property type="entry name" value="CAP10"/>
    <property type="match status" value="1"/>
</dbReference>
<evidence type="ECO:0000256" key="5">
    <source>
        <dbReference type="SAM" id="SignalP"/>
    </source>
</evidence>
<comment type="similarity">
    <text evidence="1">Belongs to the glycosyltransferase 90 family.</text>
</comment>
<feature type="signal peptide" evidence="5">
    <location>
        <begin position="1"/>
        <end position="18"/>
    </location>
</feature>
<feature type="domain" description="Glycosyl transferase CAP10" evidence="6">
    <location>
        <begin position="843"/>
        <end position="1136"/>
    </location>
</feature>
<keyword evidence="8" id="KW-1185">Reference proteome</keyword>